<accession>A0A2P2QIX1</accession>
<organism evidence="1">
    <name type="scientific">Rhizophora mucronata</name>
    <name type="common">Asiatic mangrove</name>
    <dbReference type="NCBI Taxonomy" id="61149"/>
    <lineage>
        <taxon>Eukaryota</taxon>
        <taxon>Viridiplantae</taxon>
        <taxon>Streptophyta</taxon>
        <taxon>Embryophyta</taxon>
        <taxon>Tracheophyta</taxon>
        <taxon>Spermatophyta</taxon>
        <taxon>Magnoliopsida</taxon>
        <taxon>eudicotyledons</taxon>
        <taxon>Gunneridae</taxon>
        <taxon>Pentapetalae</taxon>
        <taxon>rosids</taxon>
        <taxon>fabids</taxon>
        <taxon>Malpighiales</taxon>
        <taxon>Rhizophoraceae</taxon>
        <taxon>Rhizophora</taxon>
    </lineage>
</organism>
<proteinExistence type="predicted"/>
<name>A0A2P2QIX1_RHIMU</name>
<sequence>MNKSCHKISCPCTCSFDYIHIHIPTHFNLILQNQLLLALQMYE</sequence>
<protein>
    <submittedName>
        <fullName evidence="1">Uncharacterized protein</fullName>
    </submittedName>
</protein>
<reference evidence="1" key="1">
    <citation type="submission" date="2018-02" db="EMBL/GenBank/DDBJ databases">
        <title>Rhizophora mucronata_Transcriptome.</title>
        <authorList>
            <person name="Meera S.P."/>
            <person name="Sreeshan A."/>
            <person name="Augustine A."/>
        </authorList>
    </citation>
    <scope>NUCLEOTIDE SEQUENCE</scope>
    <source>
        <tissue evidence="1">Leaf</tissue>
    </source>
</reference>
<dbReference type="AlphaFoldDB" id="A0A2P2QIX1"/>
<evidence type="ECO:0000313" key="1">
    <source>
        <dbReference type="EMBL" id="MBX66943.1"/>
    </source>
</evidence>
<dbReference type="EMBL" id="GGEC01086459">
    <property type="protein sequence ID" value="MBX66943.1"/>
    <property type="molecule type" value="Transcribed_RNA"/>
</dbReference>